<gene>
    <name evidence="8" type="ORF">T459_11248</name>
</gene>
<dbReference type="GO" id="GO:0005634">
    <property type="term" value="C:nucleus"/>
    <property type="evidence" value="ECO:0007669"/>
    <property type="project" value="UniProtKB-SubCell"/>
</dbReference>
<keyword evidence="4" id="KW-0238">DNA-binding</keyword>
<keyword evidence="9" id="KW-1185">Reference proteome</keyword>
<dbReference type="InterPro" id="IPR016177">
    <property type="entry name" value="DNA-bd_dom_sf"/>
</dbReference>
<proteinExistence type="predicted"/>
<reference evidence="8 9" key="1">
    <citation type="journal article" date="2014" name="Nat. Genet.">
        <title>Genome sequence of the hot pepper provides insights into the evolution of pungency in Capsicum species.</title>
        <authorList>
            <person name="Kim S."/>
            <person name="Park M."/>
            <person name="Yeom S.I."/>
            <person name="Kim Y.M."/>
            <person name="Lee J.M."/>
            <person name="Lee H.A."/>
            <person name="Seo E."/>
            <person name="Choi J."/>
            <person name="Cheong K."/>
            <person name="Kim K.T."/>
            <person name="Jung K."/>
            <person name="Lee G.W."/>
            <person name="Oh S.K."/>
            <person name="Bae C."/>
            <person name="Kim S.B."/>
            <person name="Lee H.Y."/>
            <person name="Kim S.Y."/>
            <person name="Kim M.S."/>
            <person name="Kang B.C."/>
            <person name="Jo Y.D."/>
            <person name="Yang H.B."/>
            <person name="Jeong H.J."/>
            <person name="Kang W.H."/>
            <person name="Kwon J.K."/>
            <person name="Shin C."/>
            <person name="Lim J.Y."/>
            <person name="Park J.H."/>
            <person name="Huh J.H."/>
            <person name="Kim J.S."/>
            <person name="Kim B.D."/>
            <person name="Cohen O."/>
            <person name="Paran I."/>
            <person name="Suh M.C."/>
            <person name="Lee S.B."/>
            <person name="Kim Y.K."/>
            <person name="Shin Y."/>
            <person name="Noh S.J."/>
            <person name="Park J."/>
            <person name="Seo Y.S."/>
            <person name="Kwon S.Y."/>
            <person name="Kim H.A."/>
            <person name="Park J.M."/>
            <person name="Kim H.J."/>
            <person name="Choi S.B."/>
            <person name="Bosland P.W."/>
            <person name="Reeves G."/>
            <person name="Jo S.H."/>
            <person name="Lee B.W."/>
            <person name="Cho H.T."/>
            <person name="Choi H.S."/>
            <person name="Lee M.S."/>
            <person name="Yu Y."/>
            <person name="Do Choi Y."/>
            <person name="Park B.S."/>
            <person name="van Deynze A."/>
            <person name="Ashrafi H."/>
            <person name="Hill T."/>
            <person name="Kim W.T."/>
            <person name="Pai H.S."/>
            <person name="Ahn H.K."/>
            <person name="Yeam I."/>
            <person name="Giovannoni J.J."/>
            <person name="Rose J.K."/>
            <person name="Sorensen I."/>
            <person name="Lee S.J."/>
            <person name="Kim R.W."/>
            <person name="Choi I.Y."/>
            <person name="Choi B.S."/>
            <person name="Lim J.S."/>
            <person name="Lee Y.H."/>
            <person name="Choi D."/>
        </authorList>
    </citation>
    <scope>NUCLEOTIDE SEQUENCE [LARGE SCALE GENOMIC DNA]</scope>
    <source>
        <strain evidence="9">cv. CM334</strain>
    </source>
</reference>
<dbReference type="Gene3D" id="3.30.730.10">
    <property type="entry name" value="AP2/ERF domain"/>
    <property type="match status" value="1"/>
</dbReference>
<evidence type="ECO:0000256" key="4">
    <source>
        <dbReference type="ARBA" id="ARBA00023125"/>
    </source>
</evidence>
<sequence>MGRRSEVKQNVIDGSERTAEEGMLGRYKVGIWIGYNKYLGTFDTAKEDALAFDAAAIKLRGLKAKTNFPIPSLHSNASGGNGDGGDVVVAGHLDLGSSMTSLASNSSRIPGTSESEKGYTLACNSFKVG</sequence>
<keyword evidence="3" id="KW-0805">Transcription regulation</keyword>
<dbReference type="InterPro" id="IPR001471">
    <property type="entry name" value="AP2/ERF_dom"/>
</dbReference>
<evidence type="ECO:0000256" key="2">
    <source>
        <dbReference type="ARBA" id="ARBA00022745"/>
    </source>
</evidence>
<comment type="subcellular location">
    <subcellularLocation>
        <location evidence="1">Nucleus</location>
    </subcellularLocation>
</comment>
<dbReference type="AlphaFoldDB" id="A0A2G2ZLI7"/>
<comment type="caution">
    <text evidence="8">The sequence shown here is derived from an EMBL/GenBank/DDBJ whole genome shotgun (WGS) entry which is preliminary data.</text>
</comment>
<dbReference type="SMART" id="SM00380">
    <property type="entry name" value="AP2"/>
    <property type="match status" value="1"/>
</dbReference>
<dbReference type="GO" id="GO:0009873">
    <property type="term" value="P:ethylene-activated signaling pathway"/>
    <property type="evidence" value="ECO:0007669"/>
    <property type="project" value="UniProtKB-KW"/>
</dbReference>
<name>A0A2G2ZLI7_CAPAN</name>
<dbReference type="GO" id="GO:0003677">
    <property type="term" value="F:DNA binding"/>
    <property type="evidence" value="ECO:0007669"/>
    <property type="project" value="UniProtKB-KW"/>
</dbReference>
<dbReference type="GO" id="GO:0003700">
    <property type="term" value="F:DNA-binding transcription factor activity"/>
    <property type="evidence" value="ECO:0007669"/>
    <property type="project" value="InterPro"/>
</dbReference>
<dbReference type="SUPFAM" id="SSF54171">
    <property type="entry name" value="DNA-binding domain"/>
    <property type="match status" value="1"/>
</dbReference>
<keyword evidence="6" id="KW-0539">Nucleus</keyword>
<dbReference type="PANTHER" id="PTHR31677:SF212">
    <property type="entry name" value="ETHYLENE-RESPONSIVE TRANSCRIPTION FACTOR 8"/>
    <property type="match status" value="1"/>
</dbReference>
<organism evidence="8 9">
    <name type="scientific">Capsicum annuum</name>
    <name type="common">Capsicum pepper</name>
    <dbReference type="NCBI Taxonomy" id="4072"/>
    <lineage>
        <taxon>Eukaryota</taxon>
        <taxon>Viridiplantae</taxon>
        <taxon>Streptophyta</taxon>
        <taxon>Embryophyta</taxon>
        <taxon>Tracheophyta</taxon>
        <taxon>Spermatophyta</taxon>
        <taxon>Magnoliopsida</taxon>
        <taxon>eudicotyledons</taxon>
        <taxon>Gunneridae</taxon>
        <taxon>Pentapetalae</taxon>
        <taxon>asterids</taxon>
        <taxon>lamiids</taxon>
        <taxon>Solanales</taxon>
        <taxon>Solanaceae</taxon>
        <taxon>Solanoideae</taxon>
        <taxon>Capsiceae</taxon>
        <taxon>Capsicum</taxon>
    </lineage>
</organism>
<feature type="domain" description="AP2/ERF" evidence="7">
    <location>
        <begin position="11"/>
        <end position="69"/>
    </location>
</feature>
<accession>A0A2G2ZLI7</accession>
<evidence type="ECO:0000256" key="3">
    <source>
        <dbReference type="ARBA" id="ARBA00023015"/>
    </source>
</evidence>
<evidence type="ECO:0000313" key="8">
    <source>
        <dbReference type="EMBL" id="PHT82805.1"/>
    </source>
</evidence>
<dbReference type="Proteomes" id="UP000222542">
    <property type="component" value="Unassembled WGS sequence"/>
</dbReference>
<dbReference type="PANTHER" id="PTHR31677">
    <property type="entry name" value="AP2 DOMAIN CLASS TRANSCRIPTION FACTOR"/>
    <property type="match status" value="1"/>
</dbReference>
<evidence type="ECO:0000259" key="7">
    <source>
        <dbReference type="PROSITE" id="PS51032"/>
    </source>
</evidence>
<dbReference type="PROSITE" id="PS51032">
    <property type="entry name" value="AP2_ERF"/>
    <property type="match status" value="1"/>
</dbReference>
<dbReference type="EMBL" id="AYRZ02000004">
    <property type="protein sequence ID" value="PHT82805.1"/>
    <property type="molecule type" value="Genomic_DNA"/>
</dbReference>
<evidence type="ECO:0000256" key="6">
    <source>
        <dbReference type="ARBA" id="ARBA00023242"/>
    </source>
</evidence>
<evidence type="ECO:0000256" key="1">
    <source>
        <dbReference type="ARBA" id="ARBA00004123"/>
    </source>
</evidence>
<dbReference type="CDD" id="cd00018">
    <property type="entry name" value="AP2"/>
    <property type="match status" value="1"/>
</dbReference>
<evidence type="ECO:0000256" key="5">
    <source>
        <dbReference type="ARBA" id="ARBA00023163"/>
    </source>
</evidence>
<dbReference type="STRING" id="4072.A0A2G2ZLI7"/>
<keyword evidence="2" id="KW-0936">Ethylene signaling pathway</keyword>
<reference evidence="8 9" key="2">
    <citation type="journal article" date="2017" name="Genome Biol.">
        <title>New reference genome sequences of hot pepper reveal the massive evolution of plant disease-resistance genes by retroduplication.</title>
        <authorList>
            <person name="Kim S."/>
            <person name="Park J."/>
            <person name="Yeom S.I."/>
            <person name="Kim Y.M."/>
            <person name="Seo E."/>
            <person name="Kim K.T."/>
            <person name="Kim M.S."/>
            <person name="Lee J.M."/>
            <person name="Cheong K."/>
            <person name="Shin H.S."/>
            <person name="Kim S.B."/>
            <person name="Han K."/>
            <person name="Lee J."/>
            <person name="Park M."/>
            <person name="Lee H.A."/>
            <person name="Lee H.Y."/>
            <person name="Lee Y."/>
            <person name="Oh S."/>
            <person name="Lee J.H."/>
            <person name="Choi E."/>
            <person name="Choi E."/>
            <person name="Lee S.E."/>
            <person name="Jeon J."/>
            <person name="Kim H."/>
            <person name="Choi G."/>
            <person name="Song H."/>
            <person name="Lee J."/>
            <person name="Lee S.C."/>
            <person name="Kwon J.K."/>
            <person name="Lee H.Y."/>
            <person name="Koo N."/>
            <person name="Hong Y."/>
            <person name="Kim R.W."/>
            <person name="Kang W.H."/>
            <person name="Huh J.H."/>
            <person name="Kang B.C."/>
            <person name="Yang T.J."/>
            <person name="Lee Y.H."/>
            <person name="Bennetzen J.L."/>
            <person name="Choi D."/>
        </authorList>
    </citation>
    <scope>NUCLEOTIDE SEQUENCE [LARGE SCALE GENOMIC DNA]</scope>
    <source>
        <strain evidence="9">cv. CM334</strain>
    </source>
</reference>
<dbReference type="InterPro" id="IPR036955">
    <property type="entry name" value="AP2/ERF_dom_sf"/>
</dbReference>
<keyword evidence="5" id="KW-0804">Transcription</keyword>
<protein>
    <recommendedName>
        <fullName evidence="7">AP2/ERF domain-containing protein</fullName>
    </recommendedName>
</protein>
<evidence type="ECO:0000313" key="9">
    <source>
        <dbReference type="Proteomes" id="UP000222542"/>
    </source>
</evidence>
<dbReference type="Gramene" id="PHT82805">
    <property type="protein sequence ID" value="PHT82805"/>
    <property type="gene ID" value="T459_11248"/>
</dbReference>